<accession>A0A0A9ACA3</accession>
<evidence type="ECO:0000313" key="2">
    <source>
        <dbReference type="EMBL" id="JAD49284.1"/>
    </source>
</evidence>
<reference evidence="2" key="2">
    <citation type="journal article" date="2015" name="Data Brief">
        <title>Shoot transcriptome of the giant reed, Arundo donax.</title>
        <authorList>
            <person name="Barrero R.A."/>
            <person name="Guerrero F.D."/>
            <person name="Moolhuijzen P."/>
            <person name="Goolsby J.A."/>
            <person name="Tidwell J."/>
            <person name="Bellgard S.E."/>
            <person name="Bellgard M.I."/>
        </authorList>
    </citation>
    <scope>NUCLEOTIDE SEQUENCE</scope>
    <source>
        <tissue evidence="2">Shoot tissue taken approximately 20 cm above the soil surface</tissue>
    </source>
</reference>
<dbReference type="AlphaFoldDB" id="A0A0A9ACA3"/>
<organism evidence="2">
    <name type="scientific">Arundo donax</name>
    <name type="common">Giant reed</name>
    <name type="synonym">Donax arundinaceus</name>
    <dbReference type="NCBI Taxonomy" id="35708"/>
    <lineage>
        <taxon>Eukaryota</taxon>
        <taxon>Viridiplantae</taxon>
        <taxon>Streptophyta</taxon>
        <taxon>Embryophyta</taxon>
        <taxon>Tracheophyta</taxon>
        <taxon>Spermatophyta</taxon>
        <taxon>Magnoliopsida</taxon>
        <taxon>Liliopsida</taxon>
        <taxon>Poales</taxon>
        <taxon>Poaceae</taxon>
        <taxon>PACMAD clade</taxon>
        <taxon>Arundinoideae</taxon>
        <taxon>Arundineae</taxon>
        <taxon>Arundo</taxon>
    </lineage>
</organism>
<name>A0A0A9ACA3_ARUDO</name>
<feature type="region of interest" description="Disordered" evidence="1">
    <location>
        <begin position="54"/>
        <end position="101"/>
    </location>
</feature>
<protein>
    <submittedName>
        <fullName evidence="2">Uncharacterized protein</fullName>
    </submittedName>
</protein>
<proteinExistence type="predicted"/>
<reference evidence="2" key="1">
    <citation type="submission" date="2014-09" db="EMBL/GenBank/DDBJ databases">
        <authorList>
            <person name="Magalhaes I.L.F."/>
            <person name="Oliveira U."/>
            <person name="Santos F.R."/>
            <person name="Vidigal T.H.D.A."/>
            <person name="Brescovit A.D."/>
            <person name="Santos A.J."/>
        </authorList>
    </citation>
    <scope>NUCLEOTIDE SEQUENCE</scope>
    <source>
        <tissue evidence="2">Shoot tissue taken approximately 20 cm above the soil surface</tissue>
    </source>
</reference>
<evidence type="ECO:0000256" key="1">
    <source>
        <dbReference type="SAM" id="MobiDB-lite"/>
    </source>
</evidence>
<dbReference type="EMBL" id="GBRH01248611">
    <property type="protein sequence ID" value="JAD49284.1"/>
    <property type="molecule type" value="Transcribed_RNA"/>
</dbReference>
<sequence length="101" mass="11043">MCLLPSPMASTAKDLIDDCLHANPSPIGCTIDSPIASAAHHPLAALWHRRRCHLTSPPNHSPSPVRLSPLSIPLTLEPRSPTLTTDPNPKGERLREFEIEE</sequence>
<feature type="compositionally biased region" description="Basic and acidic residues" evidence="1">
    <location>
        <begin position="89"/>
        <end position="101"/>
    </location>
</feature>